<dbReference type="Proteomes" id="UP000306229">
    <property type="component" value="Chromosome"/>
</dbReference>
<feature type="transmembrane region" description="Helical" evidence="8">
    <location>
        <begin position="287"/>
        <end position="304"/>
    </location>
</feature>
<evidence type="ECO:0000256" key="4">
    <source>
        <dbReference type="ARBA" id="ARBA00022679"/>
    </source>
</evidence>
<reference evidence="10 11" key="1">
    <citation type="submission" date="2019-05" db="EMBL/GenBank/DDBJ databases">
        <title>Algicella ahnfeltiae gen. nov., sp. nov., a novel marine bacterium of the family Flavobacteriaceae isolated from a red alga.</title>
        <authorList>
            <person name="Nedashkovskaya O.I."/>
            <person name="Kukhlevskiy A.D."/>
            <person name="Kim S.-G."/>
            <person name="Zhukova N.V."/>
            <person name="Mikhailov V.V."/>
        </authorList>
    </citation>
    <scope>NUCLEOTIDE SEQUENCE [LARGE SCALE GENOMIC DNA]</scope>
    <source>
        <strain evidence="10 11">10Alg115</strain>
    </source>
</reference>
<feature type="transmembrane region" description="Helical" evidence="8">
    <location>
        <begin position="162"/>
        <end position="190"/>
    </location>
</feature>
<dbReference type="KEGG" id="fbe:FF125_06560"/>
<sequence>MKNNFNFNIFIIIAAVALFINVGSYGVLESSDARYAEIGRAMYATGDYVHPNLLDVHHYHKPPFTYQITALGYEIFGVNPFGARFFLQLAVLLQILLVYKLTLLLFNTKKTALWASIIYFTFPLVLISSRNLTTDAFLATFALLSIYSWVKYRKTGFLKWLYIFTISLALGFLTKGPVIFIVPVLFIIFYNRTEKAKRKFSIHHILAWTLFLGIASSWFIYLGLQNPAFVDYFLGKQTADRFSKNAFGRTEPFWYFLAFAPVVGLPWFLALLYLLKDQKSLFKFKTLHFALLIAVLIPLIFFSISSSKRILYILPLYSLIAILTAHLFSKIEIGKVKVVNGIILGFSSLITLAFIIAPFIDFGIDFPLYLAIASAVILILIITIYTSKVLEIKSKPIFTSLLIALLLLISSSVIFSKNELKVNGTRPITDFILQENLNDRAILVYNTRKSAIAFGLNKSIISLYDGDESLNRETQFEEDLNWKKHLINLQNPDEFNSLHEITKNPTVLLVYKKQLPEKLLWLENSYNSKKVIGKWTIYYSKR</sequence>
<accession>A0A5B7TSD7</accession>
<feature type="transmembrane region" description="Helical" evidence="8">
    <location>
        <begin position="310"/>
        <end position="329"/>
    </location>
</feature>
<dbReference type="GO" id="GO:0016763">
    <property type="term" value="F:pentosyltransferase activity"/>
    <property type="evidence" value="ECO:0007669"/>
    <property type="project" value="TreeGrafter"/>
</dbReference>
<organism evidence="10 11">
    <name type="scientific">Aureibaculum algae</name>
    <dbReference type="NCBI Taxonomy" id="2584122"/>
    <lineage>
        <taxon>Bacteria</taxon>
        <taxon>Pseudomonadati</taxon>
        <taxon>Bacteroidota</taxon>
        <taxon>Flavobacteriia</taxon>
        <taxon>Flavobacteriales</taxon>
        <taxon>Flavobacteriaceae</taxon>
        <taxon>Aureibaculum</taxon>
    </lineage>
</organism>
<feature type="transmembrane region" description="Helical" evidence="8">
    <location>
        <begin position="85"/>
        <end position="105"/>
    </location>
</feature>
<evidence type="ECO:0000256" key="5">
    <source>
        <dbReference type="ARBA" id="ARBA00022692"/>
    </source>
</evidence>
<feature type="transmembrane region" description="Helical" evidence="8">
    <location>
        <begin position="6"/>
        <end position="28"/>
    </location>
</feature>
<dbReference type="GO" id="GO:0005886">
    <property type="term" value="C:plasma membrane"/>
    <property type="evidence" value="ECO:0007669"/>
    <property type="project" value="UniProtKB-SubCell"/>
</dbReference>
<keyword evidence="3" id="KW-0328">Glycosyltransferase</keyword>
<keyword evidence="4 10" id="KW-0808">Transferase</keyword>
<dbReference type="GO" id="GO:0009103">
    <property type="term" value="P:lipopolysaccharide biosynthetic process"/>
    <property type="evidence" value="ECO:0007669"/>
    <property type="project" value="TreeGrafter"/>
</dbReference>
<evidence type="ECO:0000313" key="10">
    <source>
        <dbReference type="EMBL" id="QCX38104.1"/>
    </source>
</evidence>
<dbReference type="RefSeq" id="WP_138949010.1">
    <property type="nucleotide sequence ID" value="NZ_CP040749.1"/>
</dbReference>
<feature type="transmembrane region" description="Helical" evidence="8">
    <location>
        <begin position="253"/>
        <end position="275"/>
    </location>
</feature>
<keyword evidence="2" id="KW-1003">Cell membrane</keyword>
<evidence type="ECO:0000256" key="8">
    <source>
        <dbReference type="SAM" id="Phobius"/>
    </source>
</evidence>
<name>A0A5B7TSD7_9FLAO</name>
<dbReference type="EMBL" id="CP040749">
    <property type="protein sequence ID" value="QCX38104.1"/>
    <property type="molecule type" value="Genomic_DNA"/>
</dbReference>
<evidence type="ECO:0000256" key="6">
    <source>
        <dbReference type="ARBA" id="ARBA00022989"/>
    </source>
</evidence>
<keyword evidence="5 8" id="KW-0812">Transmembrane</keyword>
<keyword evidence="6 8" id="KW-1133">Transmembrane helix</keyword>
<keyword evidence="11" id="KW-1185">Reference proteome</keyword>
<feature type="transmembrane region" description="Helical" evidence="8">
    <location>
        <begin position="341"/>
        <end position="360"/>
    </location>
</feature>
<evidence type="ECO:0000256" key="1">
    <source>
        <dbReference type="ARBA" id="ARBA00004651"/>
    </source>
</evidence>
<feature type="domain" description="Glycosyltransferase RgtA/B/C/D-like" evidence="9">
    <location>
        <begin position="60"/>
        <end position="220"/>
    </location>
</feature>
<proteinExistence type="predicted"/>
<comment type="subcellular location">
    <subcellularLocation>
        <location evidence="1">Cell membrane</location>
        <topology evidence="1">Multi-pass membrane protein</topology>
    </subcellularLocation>
</comment>
<evidence type="ECO:0000313" key="11">
    <source>
        <dbReference type="Proteomes" id="UP000306229"/>
    </source>
</evidence>
<dbReference type="GO" id="GO:0010041">
    <property type="term" value="P:response to iron(III) ion"/>
    <property type="evidence" value="ECO:0007669"/>
    <property type="project" value="TreeGrafter"/>
</dbReference>
<dbReference type="Pfam" id="PF13231">
    <property type="entry name" value="PMT_2"/>
    <property type="match status" value="1"/>
</dbReference>
<keyword evidence="7 8" id="KW-0472">Membrane</keyword>
<feature type="transmembrane region" description="Helical" evidence="8">
    <location>
        <begin position="111"/>
        <end position="127"/>
    </location>
</feature>
<feature type="transmembrane region" description="Helical" evidence="8">
    <location>
        <begin position="366"/>
        <end position="385"/>
    </location>
</feature>
<gene>
    <name evidence="10" type="ORF">FF125_06560</name>
</gene>
<evidence type="ECO:0000256" key="2">
    <source>
        <dbReference type="ARBA" id="ARBA00022475"/>
    </source>
</evidence>
<feature type="transmembrane region" description="Helical" evidence="8">
    <location>
        <begin position="202"/>
        <end position="224"/>
    </location>
</feature>
<evidence type="ECO:0000259" key="9">
    <source>
        <dbReference type="Pfam" id="PF13231"/>
    </source>
</evidence>
<evidence type="ECO:0000256" key="3">
    <source>
        <dbReference type="ARBA" id="ARBA00022676"/>
    </source>
</evidence>
<protein>
    <submittedName>
        <fullName evidence="10">Glycosyltransferase family 39 protein</fullName>
    </submittedName>
</protein>
<dbReference type="OrthoDB" id="9792789at2"/>
<dbReference type="InterPro" id="IPR038731">
    <property type="entry name" value="RgtA/B/C-like"/>
</dbReference>
<dbReference type="AlphaFoldDB" id="A0A5B7TSD7"/>
<feature type="transmembrane region" description="Helical" evidence="8">
    <location>
        <begin position="397"/>
        <end position="415"/>
    </location>
</feature>
<evidence type="ECO:0000256" key="7">
    <source>
        <dbReference type="ARBA" id="ARBA00023136"/>
    </source>
</evidence>
<dbReference type="PANTHER" id="PTHR33908:SF3">
    <property type="entry name" value="UNDECAPRENYL PHOSPHATE-ALPHA-4-AMINO-4-DEOXY-L-ARABINOSE ARABINOSYL TRANSFERASE"/>
    <property type="match status" value="1"/>
</dbReference>
<dbReference type="PANTHER" id="PTHR33908">
    <property type="entry name" value="MANNOSYLTRANSFERASE YKCB-RELATED"/>
    <property type="match status" value="1"/>
</dbReference>
<dbReference type="InterPro" id="IPR050297">
    <property type="entry name" value="LipidA_mod_glycosyltrf_83"/>
</dbReference>